<dbReference type="GO" id="GO:0005829">
    <property type="term" value="C:cytosol"/>
    <property type="evidence" value="ECO:0007669"/>
    <property type="project" value="TreeGrafter"/>
</dbReference>
<dbReference type="InterPro" id="IPR039420">
    <property type="entry name" value="WalR-like"/>
</dbReference>
<dbReference type="GO" id="GO:0000976">
    <property type="term" value="F:transcription cis-regulatory region binding"/>
    <property type="evidence" value="ECO:0007669"/>
    <property type="project" value="TreeGrafter"/>
</dbReference>
<gene>
    <name evidence="8" type="ORF">MNB_SV-6-1010</name>
</gene>
<dbReference type="GO" id="GO:0006355">
    <property type="term" value="P:regulation of DNA-templated transcription"/>
    <property type="evidence" value="ECO:0007669"/>
    <property type="project" value="InterPro"/>
</dbReference>
<evidence type="ECO:0000256" key="5">
    <source>
        <dbReference type="ARBA" id="ARBA00023163"/>
    </source>
</evidence>
<keyword evidence="1" id="KW-0597">Phosphoprotein</keyword>
<dbReference type="PROSITE" id="PS50110">
    <property type="entry name" value="RESPONSE_REGULATORY"/>
    <property type="match status" value="1"/>
</dbReference>
<reference evidence="8" key="1">
    <citation type="submission" date="2016-10" db="EMBL/GenBank/DDBJ databases">
        <authorList>
            <person name="de Groot N.N."/>
        </authorList>
    </citation>
    <scope>NUCLEOTIDE SEQUENCE</scope>
</reference>
<dbReference type="SMART" id="SM00862">
    <property type="entry name" value="Trans_reg_C"/>
    <property type="match status" value="1"/>
</dbReference>
<proteinExistence type="predicted"/>
<dbReference type="SUPFAM" id="SSF52172">
    <property type="entry name" value="CheY-like"/>
    <property type="match status" value="1"/>
</dbReference>
<dbReference type="InterPro" id="IPR011006">
    <property type="entry name" value="CheY-like_superfamily"/>
</dbReference>
<dbReference type="InterPro" id="IPR001867">
    <property type="entry name" value="OmpR/PhoB-type_DNA-bd"/>
</dbReference>
<dbReference type="PANTHER" id="PTHR48111">
    <property type="entry name" value="REGULATOR OF RPOS"/>
    <property type="match status" value="1"/>
</dbReference>
<dbReference type="Gene3D" id="3.40.50.2300">
    <property type="match status" value="1"/>
</dbReference>
<feature type="domain" description="OmpR/PhoB-type" evidence="7">
    <location>
        <begin position="128"/>
        <end position="223"/>
    </location>
</feature>
<dbReference type="Pfam" id="PF00486">
    <property type="entry name" value="Trans_reg_C"/>
    <property type="match status" value="1"/>
</dbReference>
<evidence type="ECO:0000259" key="7">
    <source>
        <dbReference type="PROSITE" id="PS51755"/>
    </source>
</evidence>
<feature type="domain" description="Response regulatory" evidence="6">
    <location>
        <begin position="5"/>
        <end position="119"/>
    </location>
</feature>
<dbReference type="GO" id="GO:0032993">
    <property type="term" value="C:protein-DNA complex"/>
    <property type="evidence" value="ECO:0007669"/>
    <property type="project" value="TreeGrafter"/>
</dbReference>
<dbReference type="PANTHER" id="PTHR48111:SF21">
    <property type="entry name" value="DNA-BINDING DUAL MASTER TRANSCRIPTIONAL REGULATOR RPAA"/>
    <property type="match status" value="1"/>
</dbReference>
<evidence type="ECO:0000256" key="1">
    <source>
        <dbReference type="ARBA" id="ARBA00022553"/>
    </source>
</evidence>
<dbReference type="InterPro" id="IPR001789">
    <property type="entry name" value="Sig_transdc_resp-reg_receiver"/>
</dbReference>
<dbReference type="GO" id="GO:0000156">
    <property type="term" value="F:phosphorelay response regulator activity"/>
    <property type="evidence" value="ECO:0007669"/>
    <property type="project" value="TreeGrafter"/>
</dbReference>
<evidence type="ECO:0000256" key="3">
    <source>
        <dbReference type="ARBA" id="ARBA00023015"/>
    </source>
</evidence>
<keyword evidence="3" id="KW-0805">Transcription regulation</keyword>
<evidence type="ECO:0000259" key="6">
    <source>
        <dbReference type="PROSITE" id="PS50110"/>
    </source>
</evidence>
<dbReference type="InterPro" id="IPR036388">
    <property type="entry name" value="WH-like_DNA-bd_sf"/>
</dbReference>
<keyword evidence="2" id="KW-0902">Two-component regulatory system</keyword>
<evidence type="ECO:0000256" key="2">
    <source>
        <dbReference type="ARBA" id="ARBA00023012"/>
    </source>
</evidence>
<dbReference type="EMBL" id="FPHC01000064">
    <property type="protein sequence ID" value="SFV61690.1"/>
    <property type="molecule type" value="Genomic_DNA"/>
</dbReference>
<dbReference type="SMART" id="SM00448">
    <property type="entry name" value="REC"/>
    <property type="match status" value="1"/>
</dbReference>
<dbReference type="Gene3D" id="1.10.10.10">
    <property type="entry name" value="Winged helix-like DNA-binding domain superfamily/Winged helix DNA-binding domain"/>
    <property type="match status" value="1"/>
</dbReference>
<accession>A0A1W1C754</accession>
<dbReference type="AlphaFoldDB" id="A0A1W1C754"/>
<protein>
    <submittedName>
        <fullName evidence="8">Two-component system response regulator DccR</fullName>
    </submittedName>
</protein>
<evidence type="ECO:0000256" key="4">
    <source>
        <dbReference type="ARBA" id="ARBA00023125"/>
    </source>
</evidence>
<sequence length="225" mass="26003">MSKGKILILEDDANLNETVTEFLEDEGYEVESTYDGYEAEERIYESKFDLLLLDVNIPGLNGFELLNSARDSGVTAPAIFITSLSSVDDLERGYESGCDDYIRKPFVLKELLIRMETLLKRSFYHEQKEYIDIDDNIKYDIASNTLFVDDKPISMGNKESRLLKLFVQSSGEVLSHESIYTHLWDYDEEPSDTSLRTYIKNLRKIIGKERIVSIKKQGYKFTTQE</sequence>
<name>A0A1W1C754_9ZZZZ</name>
<keyword evidence="4" id="KW-0238">DNA-binding</keyword>
<dbReference type="CDD" id="cd00383">
    <property type="entry name" value="trans_reg_C"/>
    <property type="match status" value="1"/>
</dbReference>
<keyword evidence="5" id="KW-0804">Transcription</keyword>
<organism evidence="8">
    <name type="scientific">hydrothermal vent metagenome</name>
    <dbReference type="NCBI Taxonomy" id="652676"/>
    <lineage>
        <taxon>unclassified sequences</taxon>
        <taxon>metagenomes</taxon>
        <taxon>ecological metagenomes</taxon>
    </lineage>
</organism>
<dbReference type="PROSITE" id="PS51755">
    <property type="entry name" value="OMPR_PHOB"/>
    <property type="match status" value="1"/>
</dbReference>
<dbReference type="Pfam" id="PF00072">
    <property type="entry name" value="Response_reg"/>
    <property type="match status" value="1"/>
</dbReference>
<evidence type="ECO:0000313" key="8">
    <source>
        <dbReference type="EMBL" id="SFV61690.1"/>
    </source>
</evidence>